<evidence type="ECO:0000313" key="3">
    <source>
        <dbReference type="Proteomes" id="UP000011602"/>
    </source>
</evidence>
<sequence>MDDDAVVEPEFAGSVTDARLLGPRPTTCTSCRPSVRATASSSPLLLGVIAVGLAIWGVVTASGVVDPRETIAQLT</sequence>
<evidence type="ECO:0000313" key="2">
    <source>
        <dbReference type="EMBL" id="ELY48955.1"/>
    </source>
</evidence>
<comment type="caution">
    <text evidence="2">The sequence shown here is derived from an EMBL/GenBank/DDBJ whole genome shotgun (WGS) entry which is preliminary data.</text>
</comment>
<keyword evidence="1" id="KW-0472">Membrane</keyword>
<protein>
    <submittedName>
        <fullName evidence="2">Uncharacterized protein</fullName>
    </submittedName>
</protein>
<dbReference type="Proteomes" id="UP000011602">
    <property type="component" value="Unassembled WGS sequence"/>
</dbReference>
<accession>L9WHH7</accession>
<name>L9WHH7_9EURY</name>
<dbReference type="EMBL" id="AOHZ01000106">
    <property type="protein sequence ID" value="ELY48955.1"/>
    <property type="molecule type" value="Genomic_DNA"/>
</dbReference>
<dbReference type="AlphaFoldDB" id="L9WHH7"/>
<organism evidence="2 3">
    <name type="scientific">Natronolimnohabitans innermongolicus JCM 12255</name>
    <dbReference type="NCBI Taxonomy" id="1227499"/>
    <lineage>
        <taxon>Archaea</taxon>
        <taxon>Methanobacteriati</taxon>
        <taxon>Methanobacteriota</taxon>
        <taxon>Stenosarchaea group</taxon>
        <taxon>Halobacteria</taxon>
        <taxon>Halobacteriales</taxon>
        <taxon>Natrialbaceae</taxon>
        <taxon>Natronolimnohabitans</taxon>
    </lineage>
</organism>
<feature type="transmembrane region" description="Helical" evidence="1">
    <location>
        <begin position="44"/>
        <end position="65"/>
    </location>
</feature>
<reference evidence="2 3" key="1">
    <citation type="journal article" date="2014" name="PLoS Genet.">
        <title>Phylogenetically driven sequencing of extremely halophilic archaea reveals strategies for static and dynamic osmo-response.</title>
        <authorList>
            <person name="Becker E.A."/>
            <person name="Seitzer P.M."/>
            <person name="Tritt A."/>
            <person name="Larsen D."/>
            <person name="Krusor M."/>
            <person name="Yao A.I."/>
            <person name="Wu D."/>
            <person name="Madern D."/>
            <person name="Eisen J.A."/>
            <person name="Darling A.E."/>
            <person name="Facciotti M.T."/>
        </authorList>
    </citation>
    <scope>NUCLEOTIDE SEQUENCE [LARGE SCALE GENOMIC DNA]</scope>
    <source>
        <strain evidence="2 3">JCM 12255</strain>
    </source>
</reference>
<dbReference type="PATRIC" id="fig|1227499.3.peg.4349"/>
<proteinExistence type="predicted"/>
<gene>
    <name evidence="2" type="ORF">C493_21201</name>
</gene>
<keyword evidence="1" id="KW-1133">Transmembrane helix</keyword>
<keyword evidence="1" id="KW-0812">Transmembrane</keyword>
<keyword evidence="3" id="KW-1185">Reference proteome</keyword>
<evidence type="ECO:0000256" key="1">
    <source>
        <dbReference type="SAM" id="Phobius"/>
    </source>
</evidence>